<keyword evidence="2" id="KW-0547">Nucleotide-binding</keyword>
<dbReference type="InterPro" id="IPR004843">
    <property type="entry name" value="Calcineurin-like_PHP"/>
</dbReference>
<dbReference type="InterPro" id="IPR029052">
    <property type="entry name" value="Metallo-depent_PP-like"/>
</dbReference>
<protein>
    <submittedName>
        <fullName evidence="6">Bifunctional metallophosphatase/5'-nucleotidase</fullName>
    </submittedName>
</protein>
<feature type="chain" id="PRO_5045014119" evidence="2">
    <location>
        <begin position="21"/>
        <end position="523"/>
    </location>
</feature>
<evidence type="ECO:0000256" key="2">
    <source>
        <dbReference type="RuleBase" id="RU362119"/>
    </source>
</evidence>
<dbReference type="Proteomes" id="UP001597203">
    <property type="component" value="Unassembled WGS sequence"/>
</dbReference>
<sequence>MRSWLAGILAAILSTGAVEASDRRITILHTNDMHGRHAPFDVAPGDATSQTGDPGRSPSEFSRAGRIGGFATIAGVVKRTRAELGADNVLLLDAGDTFSDDLVGNATRGEAMIRLMNGLGYQFMALGNHDFDYGLERTRELQGIASFPMRGANTLENGRPVFGQPWQIFTVNGVRVAVLALSYHNTGETGSKRNTEKLTFTSGIETTRRLLPSLRRQADVIVLLSHQGTAVDRKLAREVQGVDLIVGGHSHDRIAPPEKIGGTWIVQALSDGAMLGRLTLTVGSDRRVKAVDGEVLELWNDRFQPDSETLAAVAATDAPHRARMDEVIATAYDRIGRQYKSESPFDSLVGDIMREATGADVAFMPGVGYGVAIEPGPITRDRLYTLLPHPTKLVTLGMSGEQILSVLEQSATNLNPGDDMDRVGGLVQTSGIAWTADLTRPLGARVSGVTLNAVPLDPTRRYKIVTNVGMLEGLHRYAAFARGSDVVTDKRSVTDLVEAALKARGTIVAPESGFIRVVPVAKQ</sequence>
<feature type="region of interest" description="Disordered" evidence="3">
    <location>
        <begin position="38"/>
        <end position="61"/>
    </location>
</feature>
<dbReference type="PRINTS" id="PR01607">
    <property type="entry name" value="APYRASEFAMLY"/>
</dbReference>
<evidence type="ECO:0000256" key="3">
    <source>
        <dbReference type="SAM" id="MobiDB-lite"/>
    </source>
</evidence>
<dbReference type="InterPro" id="IPR006179">
    <property type="entry name" value="5_nucleotidase/apyrase"/>
</dbReference>
<reference evidence="7" key="1">
    <citation type="journal article" date="2019" name="Int. J. Syst. Evol. Microbiol.">
        <title>The Global Catalogue of Microorganisms (GCM) 10K type strain sequencing project: providing services to taxonomists for standard genome sequencing and annotation.</title>
        <authorList>
            <consortium name="The Broad Institute Genomics Platform"/>
            <consortium name="The Broad Institute Genome Sequencing Center for Infectious Disease"/>
            <person name="Wu L."/>
            <person name="Ma J."/>
        </authorList>
    </citation>
    <scope>NUCLEOTIDE SEQUENCE [LARGE SCALE GENOMIC DNA]</scope>
    <source>
        <strain evidence="7">CCUG 54329</strain>
    </source>
</reference>
<evidence type="ECO:0000256" key="1">
    <source>
        <dbReference type="ARBA" id="ARBA00022729"/>
    </source>
</evidence>
<dbReference type="RefSeq" id="WP_380909808.1">
    <property type="nucleotide sequence ID" value="NZ_JBHTLS010000101.1"/>
</dbReference>
<feature type="signal peptide" evidence="2">
    <location>
        <begin position="1"/>
        <end position="20"/>
    </location>
</feature>
<dbReference type="CDD" id="cd00845">
    <property type="entry name" value="MPP_UshA_N_like"/>
    <property type="match status" value="1"/>
</dbReference>
<evidence type="ECO:0000313" key="7">
    <source>
        <dbReference type="Proteomes" id="UP001597203"/>
    </source>
</evidence>
<evidence type="ECO:0000259" key="4">
    <source>
        <dbReference type="Pfam" id="PF00149"/>
    </source>
</evidence>
<evidence type="ECO:0000259" key="5">
    <source>
        <dbReference type="Pfam" id="PF02872"/>
    </source>
</evidence>
<comment type="caution">
    <text evidence="6">The sequence shown here is derived from an EMBL/GenBank/DDBJ whole genome shotgun (WGS) entry which is preliminary data.</text>
</comment>
<dbReference type="InterPro" id="IPR036907">
    <property type="entry name" value="5'-Nucleotdase_C_sf"/>
</dbReference>
<comment type="similarity">
    <text evidence="2">Belongs to the 5'-nucleotidase family.</text>
</comment>
<dbReference type="PANTHER" id="PTHR11575:SF24">
    <property type="entry name" value="5'-NUCLEOTIDASE"/>
    <property type="match status" value="1"/>
</dbReference>
<feature type="domain" description="Calcineurin-like phosphoesterase" evidence="4">
    <location>
        <begin position="26"/>
        <end position="252"/>
    </location>
</feature>
<feature type="domain" description="5'-Nucleotidase C-terminal" evidence="5">
    <location>
        <begin position="336"/>
        <end position="481"/>
    </location>
</feature>
<accession>A0ABW3NVS2</accession>
<dbReference type="PANTHER" id="PTHR11575">
    <property type="entry name" value="5'-NUCLEOTIDASE-RELATED"/>
    <property type="match status" value="1"/>
</dbReference>
<proteinExistence type="inferred from homology"/>
<keyword evidence="2" id="KW-0378">Hydrolase</keyword>
<organism evidence="6 7">
    <name type="scientific">Sphingobium olei</name>
    <dbReference type="NCBI Taxonomy" id="420955"/>
    <lineage>
        <taxon>Bacteria</taxon>
        <taxon>Pseudomonadati</taxon>
        <taxon>Pseudomonadota</taxon>
        <taxon>Alphaproteobacteria</taxon>
        <taxon>Sphingomonadales</taxon>
        <taxon>Sphingomonadaceae</taxon>
        <taxon>Sphingobium</taxon>
    </lineage>
</organism>
<dbReference type="SUPFAM" id="SSF56300">
    <property type="entry name" value="Metallo-dependent phosphatases"/>
    <property type="match status" value="1"/>
</dbReference>
<dbReference type="Pfam" id="PF00149">
    <property type="entry name" value="Metallophos"/>
    <property type="match status" value="1"/>
</dbReference>
<keyword evidence="1 2" id="KW-0732">Signal</keyword>
<evidence type="ECO:0000313" key="6">
    <source>
        <dbReference type="EMBL" id="MFD1104481.1"/>
    </source>
</evidence>
<dbReference type="Gene3D" id="3.60.21.10">
    <property type="match status" value="1"/>
</dbReference>
<dbReference type="Pfam" id="PF02872">
    <property type="entry name" value="5_nucleotid_C"/>
    <property type="match status" value="1"/>
</dbReference>
<dbReference type="EMBL" id="JBHTLS010000101">
    <property type="protein sequence ID" value="MFD1104481.1"/>
    <property type="molecule type" value="Genomic_DNA"/>
</dbReference>
<dbReference type="SUPFAM" id="SSF55816">
    <property type="entry name" value="5'-nucleotidase (syn. UDP-sugar hydrolase), C-terminal domain"/>
    <property type="match status" value="1"/>
</dbReference>
<dbReference type="Gene3D" id="3.90.780.10">
    <property type="entry name" value="5'-Nucleotidase, C-terminal domain"/>
    <property type="match status" value="1"/>
</dbReference>
<dbReference type="InterPro" id="IPR008334">
    <property type="entry name" value="5'-Nucleotdase_C"/>
</dbReference>
<gene>
    <name evidence="6" type="ORF">ACFQ24_06290</name>
</gene>
<name>A0ABW3NVS2_9SPHN</name>
<keyword evidence="7" id="KW-1185">Reference proteome</keyword>